<protein>
    <recommendedName>
        <fullName evidence="4">HTH lacI-type domain-containing protein</fullName>
    </recommendedName>
</protein>
<dbReference type="STRING" id="1844972.A7K91_20035"/>
<dbReference type="OrthoDB" id="2029945at2"/>
<dbReference type="InterPro" id="IPR046335">
    <property type="entry name" value="LacI/GalR-like_sensor"/>
</dbReference>
<gene>
    <name evidence="5" type="ORF">A7K91_20035</name>
</gene>
<dbReference type="SUPFAM" id="SSF53822">
    <property type="entry name" value="Periplasmic binding protein-like I"/>
    <property type="match status" value="1"/>
</dbReference>
<evidence type="ECO:0000313" key="5">
    <source>
        <dbReference type="EMBL" id="OBR65275.1"/>
    </source>
</evidence>
<proteinExistence type="predicted"/>
<keyword evidence="6" id="KW-1185">Reference proteome</keyword>
<dbReference type="Proteomes" id="UP000092024">
    <property type="component" value="Unassembled WGS sequence"/>
</dbReference>
<sequence>MVKRNQTVSVKQIAEAVGVSPSTVSMVLNNRGGEFRIADVTSEKIIQTASELGYQHETRTKRKKRGFSKTLVCAFCPVDFNNGPISQLYAGIHRYFAELNQKYETIVFPYELGKLKDKISFISKDFMSGAVMMALNDEDISFIEHTKFDIPVVLFNRTAKGYSSVLTDDYTVGYNAMEHFMKRGHSRLGIVSPNYSSRSLSLRSTGYRDKFRSSGAEEDGSYSYVTTYGDPSDAGGYAAMEKLLQSGEPPTALFVSIDNMMSGVIRRIKEHGIAVPKDMEIISYGSMPFTNIVSPTITSFVPSSEEMSYNCAKLLHRYIEDGVWNDNVKISFEATCVYRESCPE</sequence>
<reference evidence="5 6" key="1">
    <citation type="submission" date="2016-05" db="EMBL/GenBank/DDBJ databases">
        <title>Paenibacillus oryzae. sp. nov., isolated from the rice root.</title>
        <authorList>
            <person name="Zhang J."/>
            <person name="Zhang X."/>
        </authorList>
    </citation>
    <scope>NUCLEOTIDE SEQUENCE [LARGE SCALE GENOMIC DNA]</scope>
    <source>
        <strain evidence="5 6">1DrF-4</strain>
    </source>
</reference>
<dbReference type="SUPFAM" id="SSF47413">
    <property type="entry name" value="lambda repressor-like DNA-binding domains"/>
    <property type="match status" value="1"/>
</dbReference>
<accession>A0A1A5YIN7</accession>
<evidence type="ECO:0000256" key="2">
    <source>
        <dbReference type="ARBA" id="ARBA00023125"/>
    </source>
</evidence>
<dbReference type="GO" id="GO:0000976">
    <property type="term" value="F:transcription cis-regulatory region binding"/>
    <property type="evidence" value="ECO:0007669"/>
    <property type="project" value="TreeGrafter"/>
</dbReference>
<dbReference type="CDD" id="cd06267">
    <property type="entry name" value="PBP1_LacI_sugar_binding-like"/>
    <property type="match status" value="1"/>
</dbReference>
<dbReference type="EMBL" id="LYPA01000059">
    <property type="protein sequence ID" value="OBR65275.1"/>
    <property type="molecule type" value="Genomic_DNA"/>
</dbReference>
<dbReference type="SMART" id="SM00354">
    <property type="entry name" value="HTH_LACI"/>
    <property type="match status" value="1"/>
</dbReference>
<dbReference type="Pfam" id="PF13377">
    <property type="entry name" value="Peripla_BP_3"/>
    <property type="match status" value="1"/>
</dbReference>
<evidence type="ECO:0000256" key="3">
    <source>
        <dbReference type="ARBA" id="ARBA00023163"/>
    </source>
</evidence>
<dbReference type="PANTHER" id="PTHR30146">
    <property type="entry name" value="LACI-RELATED TRANSCRIPTIONAL REPRESSOR"/>
    <property type="match status" value="1"/>
</dbReference>
<dbReference type="GO" id="GO:0003700">
    <property type="term" value="F:DNA-binding transcription factor activity"/>
    <property type="evidence" value="ECO:0007669"/>
    <property type="project" value="TreeGrafter"/>
</dbReference>
<dbReference type="InterPro" id="IPR010982">
    <property type="entry name" value="Lambda_DNA-bd_dom_sf"/>
</dbReference>
<dbReference type="Gene3D" id="1.10.260.40">
    <property type="entry name" value="lambda repressor-like DNA-binding domains"/>
    <property type="match status" value="1"/>
</dbReference>
<name>A0A1A5YIN7_9BACL</name>
<dbReference type="Gene3D" id="3.40.50.2300">
    <property type="match status" value="2"/>
</dbReference>
<comment type="caution">
    <text evidence="5">The sequence shown here is derived from an EMBL/GenBank/DDBJ whole genome shotgun (WGS) entry which is preliminary data.</text>
</comment>
<dbReference type="Pfam" id="PF00356">
    <property type="entry name" value="LacI"/>
    <property type="match status" value="1"/>
</dbReference>
<dbReference type="RefSeq" id="WP_068683460.1">
    <property type="nucleotide sequence ID" value="NZ_LYPA01000059.1"/>
</dbReference>
<keyword evidence="3" id="KW-0804">Transcription</keyword>
<evidence type="ECO:0000256" key="1">
    <source>
        <dbReference type="ARBA" id="ARBA00023015"/>
    </source>
</evidence>
<dbReference type="AlphaFoldDB" id="A0A1A5YIN7"/>
<keyword evidence="1" id="KW-0805">Transcription regulation</keyword>
<organism evidence="5 6">
    <name type="scientific">Paenibacillus oryzae</name>
    <dbReference type="NCBI Taxonomy" id="1844972"/>
    <lineage>
        <taxon>Bacteria</taxon>
        <taxon>Bacillati</taxon>
        <taxon>Bacillota</taxon>
        <taxon>Bacilli</taxon>
        <taxon>Bacillales</taxon>
        <taxon>Paenibacillaceae</taxon>
        <taxon>Paenibacillus</taxon>
    </lineage>
</organism>
<dbReference type="InterPro" id="IPR028082">
    <property type="entry name" value="Peripla_BP_I"/>
</dbReference>
<evidence type="ECO:0000313" key="6">
    <source>
        <dbReference type="Proteomes" id="UP000092024"/>
    </source>
</evidence>
<dbReference type="InterPro" id="IPR000843">
    <property type="entry name" value="HTH_LacI"/>
</dbReference>
<dbReference type="PROSITE" id="PS50932">
    <property type="entry name" value="HTH_LACI_2"/>
    <property type="match status" value="1"/>
</dbReference>
<feature type="domain" description="HTH lacI-type" evidence="4">
    <location>
        <begin position="8"/>
        <end position="65"/>
    </location>
</feature>
<evidence type="ECO:0000259" key="4">
    <source>
        <dbReference type="PROSITE" id="PS50932"/>
    </source>
</evidence>
<keyword evidence="2" id="KW-0238">DNA-binding</keyword>
<dbReference type="PANTHER" id="PTHR30146:SF109">
    <property type="entry name" value="HTH-TYPE TRANSCRIPTIONAL REGULATOR GALS"/>
    <property type="match status" value="1"/>
</dbReference>
<dbReference type="CDD" id="cd01392">
    <property type="entry name" value="HTH_LacI"/>
    <property type="match status" value="1"/>
</dbReference>